<name>K1SS47_9ZZZZ</name>
<dbReference type="Gene3D" id="3.60.15.10">
    <property type="entry name" value="Ribonuclease Z/Hydroxyacylglutathione hydrolase-like"/>
    <property type="match status" value="1"/>
</dbReference>
<sequence length="45" mass="5094">ADELSGLRTGSIYTCHNTGRKGYETMKDILGDRLQYLRAGEELNF</sequence>
<comment type="caution">
    <text evidence="1">The sequence shown here is derived from an EMBL/GenBank/DDBJ whole genome shotgun (WGS) entry which is preliminary data.</text>
</comment>
<dbReference type="AlphaFoldDB" id="K1SS47"/>
<dbReference type="EMBL" id="AJWY01010041">
    <property type="protein sequence ID" value="EKC56650.1"/>
    <property type="molecule type" value="Genomic_DNA"/>
</dbReference>
<reference evidence="1" key="1">
    <citation type="journal article" date="2013" name="Environ. Microbiol.">
        <title>Microbiota from the distal guts of lean and obese adolescents exhibit partial functional redundancy besides clear differences in community structure.</title>
        <authorList>
            <person name="Ferrer M."/>
            <person name="Ruiz A."/>
            <person name="Lanza F."/>
            <person name="Haange S.B."/>
            <person name="Oberbach A."/>
            <person name="Till H."/>
            <person name="Bargiela R."/>
            <person name="Campoy C."/>
            <person name="Segura M.T."/>
            <person name="Richter M."/>
            <person name="von Bergen M."/>
            <person name="Seifert J."/>
            <person name="Suarez A."/>
        </authorList>
    </citation>
    <scope>NUCLEOTIDE SEQUENCE</scope>
</reference>
<gene>
    <name evidence="1" type="ORF">LEA_14730</name>
</gene>
<organism evidence="1">
    <name type="scientific">human gut metagenome</name>
    <dbReference type="NCBI Taxonomy" id="408170"/>
    <lineage>
        <taxon>unclassified sequences</taxon>
        <taxon>metagenomes</taxon>
        <taxon>organismal metagenomes</taxon>
    </lineage>
</organism>
<evidence type="ECO:0000313" key="1">
    <source>
        <dbReference type="EMBL" id="EKC56650.1"/>
    </source>
</evidence>
<feature type="non-terminal residue" evidence="1">
    <location>
        <position position="1"/>
    </location>
</feature>
<proteinExistence type="predicted"/>
<protein>
    <submittedName>
        <fullName evidence="1">Uncharacterized protein</fullName>
    </submittedName>
</protein>
<dbReference type="InterPro" id="IPR036866">
    <property type="entry name" value="RibonucZ/Hydroxyglut_hydro"/>
</dbReference>
<accession>K1SS47</accession>